<accession>A0A0N9Y2A1</accession>
<dbReference type="AlphaFoldDB" id="A0A0N9Y2A1"/>
<gene>
    <name evidence="2" type="ORF">XA26_32050</name>
</gene>
<evidence type="ECO:0000256" key="1">
    <source>
        <dbReference type="SAM" id="MobiDB-lite"/>
    </source>
</evidence>
<reference evidence="2 3" key="1">
    <citation type="journal article" date="2015" name="MBio">
        <title>Enzymatic Degradation of Phenazines Can Generate Energy and Protect Sensitive Organisms from Toxicity.</title>
        <authorList>
            <person name="Costa K.C."/>
            <person name="Bergkessel M."/>
            <person name="Saunders S."/>
            <person name="Korlach J."/>
            <person name="Newman D.K."/>
        </authorList>
    </citation>
    <scope>NUCLEOTIDE SEQUENCE [LARGE SCALE GENOMIC DNA]</scope>
    <source>
        <strain evidence="2 3">CT6</strain>
    </source>
</reference>
<protein>
    <submittedName>
        <fullName evidence="2">Uncharacterized protein</fullName>
    </submittedName>
</protein>
<feature type="region of interest" description="Disordered" evidence="1">
    <location>
        <begin position="61"/>
        <end position="169"/>
    </location>
</feature>
<dbReference type="PATRIC" id="fig|1766.6.peg.3190"/>
<dbReference type="KEGG" id="mft:XA26_32050"/>
<evidence type="ECO:0000313" key="3">
    <source>
        <dbReference type="Proteomes" id="UP000057134"/>
    </source>
</evidence>
<organism evidence="2 3">
    <name type="scientific">Mycolicibacterium fortuitum</name>
    <name type="common">Mycobacterium fortuitum</name>
    <dbReference type="NCBI Taxonomy" id="1766"/>
    <lineage>
        <taxon>Bacteria</taxon>
        <taxon>Bacillati</taxon>
        <taxon>Actinomycetota</taxon>
        <taxon>Actinomycetes</taxon>
        <taxon>Mycobacteriales</taxon>
        <taxon>Mycobacteriaceae</taxon>
        <taxon>Mycolicibacterium</taxon>
    </lineage>
</organism>
<name>A0A0N9Y2A1_MYCFO</name>
<dbReference type="EMBL" id="CP011269">
    <property type="protein sequence ID" value="ALI27034.1"/>
    <property type="molecule type" value="Genomic_DNA"/>
</dbReference>
<dbReference type="Proteomes" id="UP000057134">
    <property type="component" value="Chromosome"/>
</dbReference>
<proteinExistence type="predicted"/>
<evidence type="ECO:0000313" key="2">
    <source>
        <dbReference type="EMBL" id="ALI27034.1"/>
    </source>
</evidence>
<sequence length="466" mass="47391">MGITMGRHSASYIAAQHRPSTGLSAAGAAAYVGRVGFLAVALGIGAAVAGGTGIATADGASENSGVGPAAPTADSSTDAGAAKGPHSAGTAGRKSPKPGLSAAPRMRLGNSRHVQIGEHRPAGGGPVSKADSPGRPLPKPASTKSTPADAPTAASVAHHTRVSGTAPVLSDHNAVRARLTSTADVVAASQTAPAVPSPVSAVAPRIVSALAGTTSVRGTGGAPSVPMPIVQAMLQVVHREIERFTLGANDIRPVTVNPVPAVAPGVPAPTDQVPTAYGDIGKWMLESDGQISDYGGLPYGGRTVLEPVNVIIVDPTSTSAAEAERKLNNVMFWSGFPAQPIHSTGFRGTIDDVTYGQQPAGLLLGYSDNFFLFPNNHGRIFGPDPVESSAGYVWSGSFSTEQFVIYDLLPRHAYVSSNLARSALAMRLIASGRATYGGMVALDNSYNTATTTTGDHDGYAVVIVLK</sequence>
<keyword evidence="3" id="KW-1185">Reference proteome</keyword>
<dbReference type="STRING" id="1766.XA26_32050"/>